<keyword evidence="2" id="KW-1185">Reference proteome</keyword>
<dbReference type="Gene3D" id="1.25.40.10">
    <property type="entry name" value="Tetratricopeptide repeat domain"/>
    <property type="match status" value="1"/>
</dbReference>
<dbReference type="Proteomes" id="UP001595833">
    <property type="component" value="Unassembled WGS sequence"/>
</dbReference>
<dbReference type="InterPro" id="IPR027417">
    <property type="entry name" value="P-loop_NTPase"/>
</dbReference>
<sequence length="686" mass="75693">MTRVTNTANWVTGPVIQVGSGAVTLALAHHEYRLHWLAPAPPTHVPRRSPGYLLDARREVVPFRPRAEERGLTAWLDDPVPLSVQLLHGPAGRGKTRLANHFATSAHAAGWSVAQADDLRTTRPATVAHERPDRLLVVVDYAERWSPDTLVTMVSNLPLDFPDSTVRVLLLTRSPASWRLLAAHLDRIADLREPVELAPPTDRAELFTDAASAFTRALDLPTREIAPPDLTDYGSMLLIHMAALAAVCADRDDDPRPEPDELSAYLLHHERRFWPPETFDRIAEAVFLATLFGPTDAGTARHLVDQDVLRWHDRLYPEPPHVLGPLRPDRLGEDYVAQYLADEPRAADLLTGLPDDLPTRRALIVLAAAADRHPHVRPVLWRLLGQDRARLSAPVIATVIRHAPHDVAWAIVQRLPVYDVDLLHPTADLVRHVTAGAPTGSLEQALLYQDLSLRLWQVHDQIGALNAIRTAVALFRQLSEKRPELLFTFAQALNTWGSRLAEAGETARALGVVREGVAITRQFTAVAPQLRMELAVVLMNAARIHAMADDLAGTVSLCRESVTLLRDLPDDRVNLPHALHNLGLYLARSGRKDEGAAIGREAIALWEALANEDPSRHLTDLADARLLLAAGQVAPGEPSSHLPEALDTAIAAHATYRKLAEHDPGLFSEPLLRAHRLVEQIRQATR</sequence>
<dbReference type="SUPFAM" id="SSF48452">
    <property type="entry name" value="TPR-like"/>
    <property type="match status" value="1"/>
</dbReference>
<comment type="caution">
    <text evidence="1">The sequence shown here is derived from an EMBL/GenBank/DDBJ whole genome shotgun (WGS) entry which is preliminary data.</text>
</comment>
<dbReference type="RefSeq" id="WP_344038626.1">
    <property type="nucleotide sequence ID" value="NZ_BAAAKE010000012.1"/>
</dbReference>
<accession>A0ABV9XW26</accession>
<protein>
    <recommendedName>
        <fullName evidence="3">Tetratricopeptide repeat protein</fullName>
    </recommendedName>
</protein>
<name>A0ABV9XW26_9PSEU</name>
<reference evidence="2" key="1">
    <citation type="journal article" date="2019" name="Int. J. Syst. Evol. Microbiol.">
        <title>The Global Catalogue of Microorganisms (GCM) 10K type strain sequencing project: providing services to taxonomists for standard genome sequencing and annotation.</title>
        <authorList>
            <consortium name="The Broad Institute Genomics Platform"/>
            <consortium name="The Broad Institute Genome Sequencing Center for Infectious Disease"/>
            <person name="Wu L."/>
            <person name="Ma J."/>
        </authorList>
    </citation>
    <scope>NUCLEOTIDE SEQUENCE [LARGE SCALE GENOMIC DNA]</scope>
    <source>
        <strain evidence="2">KCTC 12848</strain>
    </source>
</reference>
<proteinExistence type="predicted"/>
<dbReference type="InterPro" id="IPR011990">
    <property type="entry name" value="TPR-like_helical_dom_sf"/>
</dbReference>
<organism evidence="1 2">
    <name type="scientific">Saccharothrix xinjiangensis</name>
    <dbReference type="NCBI Taxonomy" id="204798"/>
    <lineage>
        <taxon>Bacteria</taxon>
        <taxon>Bacillati</taxon>
        <taxon>Actinomycetota</taxon>
        <taxon>Actinomycetes</taxon>
        <taxon>Pseudonocardiales</taxon>
        <taxon>Pseudonocardiaceae</taxon>
        <taxon>Saccharothrix</taxon>
    </lineage>
</organism>
<evidence type="ECO:0000313" key="1">
    <source>
        <dbReference type="EMBL" id="MFC5054163.1"/>
    </source>
</evidence>
<evidence type="ECO:0008006" key="3">
    <source>
        <dbReference type="Google" id="ProtNLM"/>
    </source>
</evidence>
<dbReference type="SUPFAM" id="SSF52540">
    <property type="entry name" value="P-loop containing nucleoside triphosphate hydrolases"/>
    <property type="match status" value="1"/>
</dbReference>
<evidence type="ECO:0000313" key="2">
    <source>
        <dbReference type="Proteomes" id="UP001595833"/>
    </source>
</evidence>
<gene>
    <name evidence="1" type="ORF">ACFPFM_10370</name>
</gene>
<dbReference type="EMBL" id="JBHSJB010000008">
    <property type="protein sequence ID" value="MFC5054163.1"/>
    <property type="molecule type" value="Genomic_DNA"/>
</dbReference>